<reference evidence="2" key="1">
    <citation type="submission" date="2022-11" db="UniProtKB">
        <authorList>
            <consortium name="WormBaseParasite"/>
        </authorList>
    </citation>
    <scope>IDENTIFICATION</scope>
</reference>
<accession>A0AC34QXU4</accession>
<protein>
    <submittedName>
        <fullName evidence="2">Uncharacterized protein</fullName>
    </submittedName>
</protein>
<proteinExistence type="predicted"/>
<dbReference type="Proteomes" id="UP000887576">
    <property type="component" value="Unplaced"/>
</dbReference>
<organism evidence="1 2">
    <name type="scientific">Panagrolaimus sp. JU765</name>
    <dbReference type="NCBI Taxonomy" id="591449"/>
    <lineage>
        <taxon>Eukaryota</taxon>
        <taxon>Metazoa</taxon>
        <taxon>Ecdysozoa</taxon>
        <taxon>Nematoda</taxon>
        <taxon>Chromadorea</taxon>
        <taxon>Rhabditida</taxon>
        <taxon>Tylenchina</taxon>
        <taxon>Panagrolaimomorpha</taxon>
        <taxon>Panagrolaimoidea</taxon>
        <taxon>Panagrolaimidae</taxon>
        <taxon>Panagrolaimus</taxon>
    </lineage>
</organism>
<evidence type="ECO:0000313" key="1">
    <source>
        <dbReference type="Proteomes" id="UP000887576"/>
    </source>
</evidence>
<dbReference type="WBParaSite" id="JU765_v2.g20274.t1">
    <property type="protein sequence ID" value="JU765_v2.g20274.t1"/>
    <property type="gene ID" value="JU765_v2.g20274"/>
</dbReference>
<evidence type="ECO:0000313" key="2">
    <source>
        <dbReference type="WBParaSite" id="JU765_v2.g20274.t1"/>
    </source>
</evidence>
<name>A0AC34QXU4_9BILA</name>
<sequence length="214" mass="24334">MVVYAKYGTMRPVRTLAKLAEQTEDWTLLKIQSIEIDLICPKDDEKPKRMARLNIKPDLLKSGRIQIDFETVQKTTCRLTGFETNGNPNEFFQQKRLLQISLDELETNPQVSNQFSQKVSNKATACVDDIGNGVFCNFDDATYQVGLLRNLMAFPSNITSALEIVDLSQRTLALCAATNKMVFTKIFDDDKLVESIQKHDFSNFVKAYEACQFL</sequence>